<evidence type="ECO:0000313" key="11">
    <source>
        <dbReference type="Proteomes" id="UP001162090"/>
    </source>
</evidence>
<feature type="repeat" description="WD" evidence="7">
    <location>
        <begin position="301"/>
        <end position="342"/>
    </location>
</feature>
<dbReference type="PROSITE" id="PS50082">
    <property type="entry name" value="WD_REPEATS_2"/>
    <property type="match status" value="4"/>
</dbReference>
<dbReference type="Pfam" id="PF04158">
    <property type="entry name" value="Sof1"/>
    <property type="match status" value="1"/>
</dbReference>
<evidence type="ECO:0000256" key="4">
    <source>
        <dbReference type="ARBA" id="ARBA00022737"/>
    </source>
</evidence>
<dbReference type="GO" id="GO:0000462">
    <property type="term" value="P:maturation of SSU-rRNA from tricistronic rRNA transcript (SSU-rRNA, 5.8S rRNA, LSU-rRNA)"/>
    <property type="evidence" value="ECO:0007669"/>
    <property type="project" value="TreeGrafter"/>
</dbReference>
<feature type="repeat" description="WD" evidence="7">
    <location>
        <begin position="344"/>
        <end position="375"/>
    </location>
</feature>
<feature type="region of interest" description="Disordered" evidence="8">
    <location>
        <begin position="1"/>
        <end position="29"/>
    </location>
</feature>
<feature type="compositionally biased region" description="Basic and acidic residues" evidence="8">
    <location>
        <begin position="466"/>
        <end position="490"/>
    </location>
</feature>
<dbReference type="InterPro" id="IPR007287">
    <property type="entry name" value="Sof1"/>
</dbReference>
<keyword evidence="3 7" id="KW-0853">WD repeat</keyword>
<dbReference type="InterPro" id="IPR015943">
    <property type="entry name" value="WD40/YVTN_repeat-like_dom_sf"/>
</dbReference>
<feature type="region of interest" description="Disordered" evidence="8">
    <location>
        <begin position="452"/>
        <end position="490"/>
    </location>
</feature>
<dbReference type="GO" id="GO:0032040">
    <property type="term" value="C:small-subunit processome"/>
    <property type="evidence" value="ECO:0007669"/>
    <property type="project" value="TreeGrafter"/>
</dbReference>
<reference evidence="10" key="1">
    <citation type="submission" date="2022-10" db="EMBL/GenBank/DDBJ databases">
        <authorList>
            <person name="Byrne P K."/>
        </authorList>
    </citation>
    <scope>NUCLEOTIDE SEQUENCE</scope>
    <source>
        <strain evidence="10">CBS7001</strain>
    </source>
</reference>
<feature type="repeat" description="WD" evidence="7">
    <location>
        <begin position="215"/>
        <end position="257"/>
    </location>
</feature>
<dbReference type="PROSITE" id="PS50294">
    <property type="entry name" value="WD_REPEATS_REGION"/>
    <property type="match status" value="2"/>
</dbReference>
<evidence type="ECO:0000256" key="7">
    <source>
        <dbReference type="PROSITE-ProRule" id="PRU00221"/>
    </source>
</evidence>
<evidence type="ECO:0000259" key="9">
    <source>
        <dbReference type="Pfam" id="PF04158"/>
    </source>
</evidence>
<dbReference type="FunFam" id="2.130.10.10:FF:001105">
    <property type="entry name" value="WD40-repeat-containing domain protein"/>
    <property type="match status" value="1"/>
</dbReference>
<dbReference type="InterPro" id="IPR036322">
    <property type="entry name" value="WD40_repeat_dom_sf"/>
</dbReference>
<dbReference type="InterPro" id="IPR051733">
    <property type="entry name" value="WD_repeat_DCAF13/WDSOF1"/>
</dbReference>
<dbReference type="Pfam" id="PF00400">
    <property type="entry name" value="WD40"/>
    <property type="match status" value="5"/>
</dbReference>
<evidence type="ECO:0000256" key="2">
    <source>
        <dbReference type="ARBA" id="ARBA00005649"/>
    </source>
</evidence>
<feature type="domain" description="Sof1-like protein" evidence="9">
    <location>
        <begin position="377"/>
        <end position="461"/>
    </location>
</feature>
<comment type="subcellular location">
    <subcellularLocation>
        <location evidence="1">Nucleus</location>
        <location evidence="1">Nucleolus</location>
    </subcellularLocation>
</comment>
<dbReference type="EMBL" id="OX365923">
    <property type="protein sequence ID" value="CAI4045947.1"/>
    <property type="molecule type" value="Genomic_DNA"/>
</dbReference>
<accession>A0AA35NJX6</accession>
<evidence type="ECO:0000256" key="6">
    <source>
        <dbReference type="ARBA" id="ARBA00023274"/>
    </source>
</evidence>
<dbReference type="PANTHER" id="PTHR22851:SF0">
    <property type="entry name" value="DDB1- AND CUL4-ASSOCIATED FACTOR 13"/>
    <property type="match status" value="1"/>
</dbReference>
<dbReference type="InterPro" id="IPR001680">
    <property type="entry name" value="WD40_rpt"/>
</dbReference>
<keyword evidence="6" id="KW-0687">Ribonucleoprotein</keyword>
<comment type="similarity">
    <text evidence="2">Belongs to the WD repeat DCAF13/WDSOF1 family.</text>
</comment>
<proteinExistence type="inferred from homology"/>
<organism evidence="10 11">
    <name type="scientific">Saccharomyces uvarum</name>
    <name type="common">Yeast</name>
    <name type="synonym">Saccharomyces bayanus var. uvarum</name>
    <dbReference type="NCBI Taxonomy" id="230603"/>
    <lineage>
        <taxon>Eukaryota</taxon>
        <taxon>Fungi</taxon>
        <taxon>Dikarya</taxon>
        <taxon>Ascomycota</taxon>
        <taxon>Saccharomycotina</taxon>
        <taxon>Saccharomycetes</taxon>
        <taxon>Saccharomycetales</taxon>
        <taxon>Saccharomycetaceae</taxon>
        <taxon>Saccharomyces</taxon>
    </lineage>
</organism>
<evidence type="ECO:0000256" key="8">
    <source>
        <dbReference type="SAM" id="MobiDB-lite"/>
    </source>
</evidence>
<name>A0AA35NJX6_SACUV</name>
<keyword evidence="5" id="KW-0539">Nucleus</keyword>
<evidence type="ECO:0000256" key="1">
    <source>
        <dbReference type="ARBA" id="ARBA00004604"/>
    </source>
</evidence>
<feature type="compositionally biased region" description="Polar residues" evidence="8">
    <location>
        <begin position="17"/>
        <end position="26"/>
    </location>
</feature>
<gene>
    <name evidence="10" type="primary">SUVC12G0490</name>
    <name evidence="10" type="ORF">SUVC_12G0490</name>
</gene>
<evidence type="ECO:0000256" key="5">
    <source>
        <dbReference type="ARBA" id="ARBA00023242"/>
    </source>
</evidence>
<dbReference type="AlphaFoldDB" id="A0AA35NJX6"/>
<protein>
    <recommendedName>
        <fullName evidence="9">Sof1-like protein domain-containing protein</fullName>
    </recommendedName>
</protein>
<dbReference type="SUPFAM" id="SSF50978">
    <property type="entry name" value="WD40 repeat-like"/>
    <property type="match status" value="1"/>
</dbReference>
<feature type="repeat" description="WD" evidence="7">
    <location>
        <begin position="63"/>
        <end position="105"/>
    </location>
</feature>
<evidence type="ECO:0000313" key="10">
    <source>
        <dbReference type="EMBL" id="CAI4045947.1"/>
    </source>
</evidence>
<dbReference type="CDD" id="cd00200">
    <property type="entry name" value="WD40"/>
    <property type="match status" value="1"/>
</dbReference>
<dbReference type="Proteomes" id="UP001162090">
    <property type="component" value="Chromosome 12"/>
</dbReference>
<keyword evidence="4" id="KW-0677">Repeat</keyword>
<dbReference type="PRINTS" id="PR00320">
    <property type="entry name" value="GPROTEINBRPT"/>
</dbReference>
<dbReference type="InterPro" id="IPR020472">
    <property type="entry name" value="WD40_PAC1"/>
</dbReference>
<sequence length="490" mass="56787">MKIKTIKRSSDDYVPVKSTQESQMPRNLNPELHPFERAREYTKALNATKLERMFAKPFVGQLGDGHRDGVYAIAKNYGSLNKLATGSADGVIKYWNMSTREEFVSFKAHYGLITGLCVTQPHFHDKKPDLKNQNFMLSCSDDKTVKLWSINVDDYSNKRSSDNDSVINEEGLVRTFDGESAFQGIDSHRVNSTFATGGAKIQLWDVNRVKPVSNLSWGADNITSVKFNQNETDILASTGSDNSIVLYDLRTNSPTQKIVQTMRTNAICWNPMEAFNFVIANEDHNAYYYDMRNLSRSLNVFKDHVSAVMDVDFSPTGDEIVTGSYDKSIRIYNTNHGHSREIYHTKRMQHVFQVKYSMDAKYIISGSDDGNVRLWRSKAWERSNVKTTREKNKLEYDEKLKERFRHMPEIKRISRHRHVPEVIKKAQEIKNIELSSIKRREVNERRTRKDMPFISERKKQIVGTVHKYEDTGRERKRKRDDNKGDAREEQ</sequence>
<dbReference type="SMART" id="SM00320">
    <property type="entry name" value="WD40"/>
    <property type="match status" value="7"/>
</dbReference>
<evidence type="ECO:0000256" key="3">
    <source>
        <dbReference type="ARBA" id="ARBA00022574"/>
    </source>
</evidence>
<dbReference type="Gene3D" id="2.130.10.10">
    <property type="entry name" value="YVTN repeat-like/Quinoprotein amine dehydrogenase"/>
    <property type="match status" value="2"/>
</dbReference>
<dbReference type="PANTHER" id="PTHR22851">
    <property type="entry name" value="U3 SMALL NUCLEOLAR RNA U3 SNORNA ASSOCIATED PROTEIN"/>
    <property type="match status" value="1"/>
</dbReference>